<accession>A0A8S5SNJ2</accession>
<proteinExistence type="predicted"/>
<evidence type="ECO:0000313" key="1">
    <source>
        <dbReference type="EMBL" id="DAF52255.1"/>
    </source>
</evidence>
<organism evidence="1">
    <name type="scientific">Podoviridae sp. ctIKM86</name>
    <dbReference type="NCBI Taxonomy" id="2827729"/>
    <lineage>
        <taxon>Viruses</taxon>
        <taxon>Duplodnaviria</taxon>
        <taxon>Heunggongvirae</taxon>
        <taxon>Uroviricota</taxon>
        <taxon>Caudoviricetes</taxon>
    </lineage>
</organism>
<reference evidence="1" key="1">
    <citation type="journal article" date="2021" name="Proc. Natl. Acad. Sci. U.S.A.">
        <title>A Catalog of Tens of Thousands of Viruses from Human Metagenomes Reveals Hidden Associations with Chronic Diseases.</title>
        <authorList>
            <person name="Tisza M.J."/>
            <person name="Buck C.B."/>
        </authorList>
    </citation>
    <scope>NUCLEOTIDE SEQUENCE</scope>
    <source>
        <strain evidence="1">CtIKM86</strain>
    </source>
</reference>
<protein>
    <submittedName>
        <fullName evidence="1">Uncharacterized protein</fullName>
    </submittedName>
</protein>
<sequence length="163" mass="17674">MAKLVNSAFNTTSFNANNGTSEPAKFWQNDCLVIYSANENGEPEPVTTFSNPDLKGRVLDKAIESLEALKPISGDSQISCARKILRDANIALLQKVASLPEGESFTTLVKPLPDELAQAYGLELEEGQHLALGTTYLHVKASAKAEVSADKAEVLKKAFKDFF</sequence>
<name>A0A8S5SNJ2_9CAUD</name>
<dbReference type="EMBL" id="BK032631">
    <property type="protein sequence ID" value="DAF52255.1"/>
    <property type="molecule type" value="Genomic_DNA"/>
</dbReference>